<reference evidence="1" key="1">
    <citation type="submission" date="2022-07" db="EMBL/GenBank/DDBJ databases">
        <title>Phylogenomic reconstructions and comparative analyses of Kickxellomycotina fungi.</title>
        <authorList>
            <person name="Reynolds N.K."/>
            <person name="Stajich J.E."/>
            <person name="Barry K."/>
            <person name="Grigoriev I.V."/>
            <person name="Crous P."/>
            <person name="Smith M.E."/>
        </authorList>
    </citation>
    <scope>NUCLEOTIDE SEQUENCE</scope>
    <source>
        <strain evidence="1">NBRC 100468</strain>
    </source>
</reference>
<name>A0A9W8DWJ4_9FUNG</name>
<organism evidence="1 2">
    <name type="scientific">Mycoemilia scoparia</name>
    <dbReference type="NCBI Taxonomy" id="417184"/>
    <lineage>
        <taxon>Eukaryota</taxon>
        <taxon>Fungi</taxon>
        <taxon>Fungi incertae sedis</taxon>
        <taxon>Zoopagomycota</taxon>
        <taxon>Kickxellomycotina</taxon>
        <taxon>Kickxellomycetes</taxon>
        <taxon>Kickxellales</taxon>
        <taxon>Kickxellaceae</taxon>
        <taxon>Mycoemilia</taxon>
    </lineage>
</organism>
<dbReference type="AlphaFoldDB" id="A0A9W8DWJ4"/>
<accession>A0A9W8DWJ4</accession>
<evidence type="ECO:0000313" key="2">
    <source>
        <dbReference type="Proteomes" id="UP001150538"/>
    </source>
</evidence>
<sequence>MLVKYRENADCVPVTTGREFIETLVLRITDLRRTQYSILLAEARLEKVIKENAHPVVIKNAEEELKRLQVAVKQDYRHIDSWVASCPRGIQKSNVVGIAPSKPQPKDVDLDDLQTF</sequence>
<evidence type="ECO:0000313" key="1">
    <source>
        <dbReference type="EMBL" id="KAJ1920823.1"/>
    </source>
</evidence>
<gene>
    <name evidence="1" type="ORF">H4219_001059</name>
</gene>
<dbReference type="Proteomes" id="UP001150538">
    <property type="component" value="Unassembled WGS sequence"/>
</dbReference>
<keyword evidence="2" id="KW-1185">Reference proteome</keyword>
<comment type="caution">
    <text evidence="1">The sequence shown here is derived from an EMBL/GenBank/DDBJ whole genome shotgun (WGS) entry which is preliminary data.</text>
</comment>
<protein>
    <submittedName>
        <fullName evidence="1">Uncharacterized protein</fullName>
    </submittedName>
</protein>
<dbReference type="EMBL" id="JANBPU010000009">
    <property type="protein sequence ID" value="KAJ1920823.1"/>
    <property type="molecule type" value="Genomic_DNA"/>
</dbReference>
<proteinExistence type="predicted"/>